<keyword evidence="4 6" id="KW-0418">Kinase</keyword>
<evidence type="ECO:0000256" key="1">
    <source>
        <dbReference type="ARBA" id="ARBA00022527"/>
    </source>
</evidence>
<keyword evidence="5" id="KW-0067">ATP-binding</keyword>
<dbReference type="GO" id="GO:0005737">
    <property type="term" value="C:cytoplasm"/>
    <property type="evidence" value="ECO:0007669"/>
    <property type="project" value="TreeGrafter"/>
</dbReference>
<dbReference type="PANTHER" id="PTHR24056">
    <property type="entry name" value="CELL DIVISION PROTEIN KINASE"/>
    <property type="match status" value="1"/>
</dbReference>
<comment type="caution">
    <text evidence="6">The sequence shown here is derived from an EMBL/GenBank/DDBJ whole genome shotgun (WGS) entry which is preliminary data.</text>
</comment>
<keyword evidence="1" id="KW-0723">Serine/threonine-protein kinase</keyword>
<dbReference type="AlphaFoldDB" id="A0A7L0TAP9"/>
<dbReference type="GO" id="GO:0005524">
    <property type="term" value="F:ATP binding"/>
    <property type="evidence" value="ECO:0007669"/>
    <property type="project" value="UniProtKB-KW"/>
</dbReference>
<dbReference type="EMBL" id="VXAO01001141">
    <property type="protein sequence ID" value="NXL50918.1"/>
    <property type="molecule type" value="Genomic_DNA"/>
</dbReference>
<sequence>QGVPSSALREICLLKELKHKNIVRQGGRGLHDVLHSDKKLTLVFEFCDQDLKKYFDSCNGDLDPEIVKVCLGGSG</sequence>
<dbReference type="Proteomes" id="UP000555275">
    <property type="component" value="Unassembled WGS sequence"/>
</dbReference>
<evidence type="ECO:0000256" key="4">
    <source>
        <dbReference type="ARBA" id="ARBA00022777"/>
    </source>
</evidence>
<dbReference type="GO" id="GO:0048489">
    <property type="term" value="P:synaptic vesicle transport"/>
    <property type="evidence" value="ECO:0007669"/>
    <property type="project" value="TreeGrafter"/>
</dbReference>
<protein>
    <submittedName>
        <fullName evidence="6">CDK5 kinase</fullName>
    </submittedName>
</protein>
<gene>
    <name evidence="6" type="primary">Cdk5_1</name>
    <name evidence="6" type="ORF">PODPOD_R03301</name>
</gene>
<evidence type="ECO:0000313" key="7">
    <source>
        <dbReference type="Proteomes" id="UP000555275"/>
    </source>
</evidence>
<dbReference type="Gene3D" id="3.30.200.20">
    <property type="entry name" value="Phosphorylase Kinase, domain 1"/>
    <property type="match status" value="1"/>
</dbReference>
<dbReference type="GO" id="GO:0005634">
    <property type="term" value="C:nucleus"/>
    <property type="evidence" value="ECO:0007669"/>
    <property type="project" value="TreeGrafter"/>
</dbReference>
<evidence type="ECO:0000313" key="6">
    <source>
        <dbReference type="EMBL" id="NXL50918.1"/>
    </source>
</evidence>
<evidence type="ECO:0000256" key="3">
    <source>
        <dbReference type="ARBA" id="ARBA00022741"/>
    </source>
</evidence>
<name>A0A7L0TAP9_PODPO</name>
<evidence type="ECO:0000256" key="2">
    <source>
        <dbReference type="ARBA" id="ARBA00022679"/>
    </source>
</evidence>
<dbReference type="GO" id="GO:0051402">
    <property type="term" value="P:neuron apoptotic process"/>
    <property type="evidence" value="ECO:0007669"/>
    <property type="project" value="TreeGrafter"/>
</dbReference>
<proteinExistence type="predicted"/>
<dbReference type="InterPro" id="IPR050108">
    <property type="entry name" value="CDK"/>
</dbReference>
<dbReference type="SUPFAM" id="SSF56112">
    <property type="entry name" value="Protein kinase-like (PK-like)"/>
    <property type="match status" value="1"/>
</dbReference>
<feature type="non-terminal residue" evidence="6">
    <location>
        <position position="75"/>
    </location>
</feature>
<organism evidence="6 7">
    <name type="scientific">Podilymbus podiceps</name>
    <name type="common">Pied-billed grebe</name>
    <dbReference type="NCBI Taxonomy" id="9252"/>
    <lineage>
        <taxon>Eukaryota</taxon>
        <taxon>Metazoa</taxon>
        <taxon>Chordata</taxon>
        <taxon>Craniata</taxon>
        <taxon>Vertebrata</taxon>
        <taxon>Euteleostomi</taxon>
        <taxon>Archelosauria</taxon>
        <taxon>Archosauria</taxon>
        <taxon>Dinosauria</taxon>
        <taxon>Saurischia</taxon>
        <taxon>Theropoda</taxon>
        <taxon>Coelurosauria</taxon>
        <taxon>Aves</taxon>
        <taxon>Neognathae</taxon>
        <taxon>Neoaves</taxon>
        <taxon>Mirandornithes</taxon>
        <taxon>Podicipediformes</taxon>
        <taxon>Podicipedidae</taxon>
        <taxon>Podilymbus</taxon>
    </lineage>
</organism>
<dbReference type="GO" id="GO:0004693">
    <property type="term" value="F:cyclin-dependent protein serine/threonine kinase activity"/>
    <property type="evidence" value="ECO:0007669"/>
    <property type="project" value="TreeGrafter"/>
</dbReference>
<accession>A0A7L0TAP9</accession>
<keyword evidence="3" id="KW-0547">Nucleotide-binding</keyword>
<dbReference type="PANTHER" id="PTHR24056:SF46">
    <property type="entry name" value="CYCLIN-DEPENDENT KINASE 5"/>
    <property type="match status" value="1"/>
</dbReference>
<keyword evidence="2" id="KW-0808">Transferase</keyword>
<evidence type="ECO:0000256" key="5">
    <source>
        <dbReference type="ARBA" id="ARBA00022840"/>
    </source>
</evidence>
<dbReference type="OrthoDB" id="1732493at2759"/>
<reference evidence="6 7" key="1">
    <citation type="submission" date="2019-09" db="EMBL/GenBank/DDBJ databases">
        <title>Bird 10,000 Genomes (B10K) Project - Family phase.</title>
        <authorList>
            <person name="Zhang G."/>
        </authorList>
    </citation>
    <scope>NUCLEOTIDE SEQUENCE [LARGE SCALE GENOMIC DNA]</scope>
    <source>
        <strain evidence="6">B10K-DU-009-04</strain>
        <tissue evidence="6">Mixed tissue sample</tissue>
    </source>
</reference>
<feature type="non-terminal residue" evidence="6">
    <location>
        <position position="1"/>
    </location>
</feature>
<keyword evidence="7" id="KW-1185">Reference proteome</keyword>
<dbReference type="InterPro" id="IPR011009">
    <property type="entry name" value="Kinase-like_dom_sf"/>
</dbReference>
<dbReference type="GO" id="GO:0007409">
    <property type="term" value="P:axonogenesis"/>
    <property type="evidence" value="ECO:0007669"/>
    <property type="project" value="TreeGrafter"/>
</dbReference>